<dbReference type="PhylomeDB" id="B4JQN0"/>
<dbReference type="OrthoDB" id="7868763at2759"/>
<feature type="compositionally biased region" description="Basic residues" evidence="1">
    <location>
        <begin position="176"/>
        <end position="191"/>
    </location>
</feature>
<dbReference type="eggNOG" id="ENOG502T9D2">
    <property type="taxonomic scope" value="Eukaryota"/>
</dbReference>
<keyword evidence="2" id="KW-0732">Signal</keyword>
<feature type="region of interest" description="Disordered" evidence="1">
    <location>
        <begin position="500"/>
        <end position="639"/>
    </location>
</feature>
<evidence type="ECO:0000256" key="1">
    <source>
        <dbReference type="SAM" id="MobiDB-lite"/>
    </source>
</evidence>
<feature type="compositionally biased region" description="Basic and acidic residues" evidence="1">
    <location>
        <begin position="376"/>
        <end position="391"/>
    </location>
</feature>
<protein>
    <submittedName>
        <fullName evidence="3">GH13152</fullName>
    </submittedName>
</protein>
<feature type="compositionally biased region" description="Basic and acidic residues" evidence="1">
    <location>
        <begin position="567"/>
        <end position="578"/>
    </location>
</feature>
<feature type="region of interest" description="Disordered" evidence="1">
    <location>
        <begin position="148"/>
        <end position="266"/>
    </location>
</feature>
<feature type="region of interest" description="Disordered" evidence="1">
    <location>
        <begin position="358"/>
        <end position="403"/>
    </location>
</feature>
<reference evidence="3 4" key="1">
    <citation type="journal article" date="2007" name="Nature">
        <title>Evolution of genes and genomes on the Drosophila phylogeny.</title>
        <authorList>
            <consortium name="Drosophila 12 Genomes Consortium"/>
            <person name="Clark A.G."/>
            <person name="Eisen M.B."/>
            <person name="Smith D.R."/>
            <person name="Bergman C.M."/>
            <person name="Oliver B."/>
            <person name="Markow T.A."/>
            <person name="Kaufman T.C."/>
            <person name="Kellis M."/>
            <person name="Gelbart W."/>
            <person name="Iyer V.N."/>
            <person name="Pollard D.A."/>
            <person name="Sackton T.B."/>
            <person name="Larracuente A.M."/>
            <person name="Singh N.D."/>
            <person name="Abad J.P."/>
            <person name="Abt D.N."/>
            <person name="Adryan B."/>
            <person name="Aguade M."/>
            <person name="Akashi H."/>
            <person name="Anderson W.W."/>
            <person name="Aquadro C.F."/>
            <person name="Ardell D.H."/>
            <person name="Arguello R."/>
            <person name="Artieri C.G."/>
            <person name="Barbash D.A."/>
            <person name="Barker D."/>
            <person name="Barsanti P."/>
            <person name="Batterham P."/>
            <person name="Batzoglou S."/>
            <person name="Begun D."/>
            <person name="Bhutkar A."/>
            <person name="Blanco E."/>
            <person name="Bosak S.A."/>
            <person name="Bradley R.K."/>
            <person name="Brand A.D."/>
            <person name="Brent M.R."/>
            <person name="Brooks A.N."/>
            <person name="Brown R.H."/>
            <person name="Butlin R.K."/>
            <person name="Caggese C."/>
            <person name="Calvi B.R."/>
            <person name="Bernardo de Carvalho A."/>
            <person name="Caspi A."/>
            <person name="Castrezana S."/>
            <person name="Celniker S.E."/>
            <person name="Chang J.L."/>
            <person name="Chapple C."/>
            <person name="Chatterji S."/>
            <person name="Chinwalla A."/>
            <person name="Civetta A."/>
            <person name="Clifton S.W."/>
            <person name="Comeron J.M."/>
            <person name="Costello J.C."/>
            <person name="Coyne J.A."/>
            <person name="Daub J."/>
            <person name="David R.G."/>
            <person name="Delcher A.L."/>
            <person name="Delehaunty K."/>
            <person name="Do C.B."/>
            <person name="Ebling H."/>
            <person name="Edwards K."/>
            <person name="Eickbush T."/>
            <person name="Evans J.D."/>
            <person name="Filipski A."/>
            <person name="Findeiss S."/>
            <person name="Freyhult E."/>
            <person name="Fulton L."/>
            <person name="Fulton R."/>
            <person name="Garcia A.C."/>
            <person name="Gardiner A."/>
            <person name="Garfield D.A."/>
            <person name="Garvin B.E."/>
            <person name="Gibson G."/>
            <person name="Gilbert D."/>
            <person name="Gnerre S."/>
            <person name="Godfrey J."/>
            <person name="Good R."/>
            <person name="Gotea V."/>
            <person name="Gravely B."/>
            <person name="Greenberg A.J."/>
            <person name="Griffiths-Jones S."/>
            <person name="Gross S."/>
            <person name="Guigo R."/>
            <person name="Gustafson E.A."/>
            <person name="Haerty W."/>
            <person name="Hahn M.W."/>
            <person name="Halligan D.L."/>
            <person name="Halpern A.L."/>
            <person name="Halter G.M."/>
            <person name="Han M.V."/>
            <person name="Heger A."/>
            <person name="Hillier L."/>
            <person name="Hinrichs A.S."/>
            <person name="Holmes I."/>
            <person name="Hoskins R.A."/>
            <person name="Hubisz M.J."/>
            <person name="Hultmark D."/>
            <person name="Huntley M.A."/>
            <person name="Jaffe D.B."/>
            <person name="Jagadeeshan S."/>
            <person name="Jeck W.R."/>
            <person name="Johnson J."/>
            <person name="Jones C.D."/>
            <person name="Jordan W.C."/>
            <person name="Karpen G.H."/>
            <person name="Kataoka E."/>
            <person name="Keightley P.D."/>
            <person name="Kheradpour P."/>
            <person name="Kirkness E.F."/>
            <person name="Koerich L.B."/>
            <person name="Kristiansen K."/>
            <person name="Kudrna D."/>
            <person name="Kulathinal R.J."/>
            <person name="Kumar S."/>
            <person name="Kwok R."/>
            <person name="Lander E."/>
            <person name="Langley C.H."/>
            <person name="Lapoint R."/>
            <person name="Lazzaro B.P."/>
            <person name="Lee S.J."/>
            <person name="Levesque L."/>
            <person name="Li R."/>
            <person name="Lin C.F."/>
            <person name="Lin M.F."/>
            <person name="Lindblad-Toh K."/>
            <person name="Llopart A."/>
            <person name="Long M."/>
            <person name="Low L."/>
            <person name="Lozovsky E."/>
            <person name="Lu J."/>
            <person name="Luo M."/>
            <person name="Machado C.A."/>
            <person name="Makalowski W."/>
            <person name="Marzo M."/>
            <person name="Matsuda M."/>
            <person name="Matzkin L."/>
            <person name="McAllister B."/>
            <person name="McBride C.S."/>
            <person name="McKernan B."/>
            <person name="McKernan K."/>
            <person name="Mendez-Lago M."/>
            <person name="Minx P."/>
            <person name="Mollenhauer M.U."/>
            <person name="Montooth K."/>
            <person name="Mount S.M."/>
            <person name="Mu X."/>
            <person name="Myers E."/>
            <person name="Negre B."/>
            <person name="Newfeld S."/>
            <person name="Nielsen R."/>
            <person name="Noor M.A."/>
            <person name="O'Grady P."/>
            <person name="Pachter L."/>
            <person name="Papaceit M."/>
            <person name="Parisi M.J."/>
            <person name="Parisi M."/>
            <person name="Parts L."/>
            <person name="Pedersen J.S."/>
            <person name="Pesole G."/>
            <person name="Phillippy A.M."/>
            <person name="Ponting C.P."/>
            <person name="Pop M."/>
            <person name="Porcelli D."/>
            <person name="Powell J.R."/>
            <person name="Prohaska S."/>
            <person name="Pruitt K."/>
            <person name="Puig M."/>
            <person name="Quesneville H."/>
            <person name="Ram K.R."/>
            <person name="Rand D."/>
            <person name="Rasmussen M.D."/>
            <person name="Reed L.K."/>
            <person name="Reenan R."/>
            <person name="Reily A."/>
            <person name="Remington K.A."/>
            <person name="Rieger T.T."/>
            <person name="Ritchie M.G."/>
            <person name="Robin C."/>
            <person name="Rogers Y.H."/>
            <person name="Rohde C."/>
            <person name="Rozas J."/>
            <person name="Rubenfield M.J."/>
            <person name="Ruiz A."/>
            <person name="Russo S."/>
            <person name="Salzberg S.L."/>
            <person name="Sanchez-Gracia A."/>
            <person name="Saranga D.J."/>
            <person name="Sato H."/>
            <person name="Schaeffer S.W."/>
            <person name="Schatz M.C."/>
            <person name="Schlenke T."/>
            <person name="Schwartz R."/>
            <person name="Segarra C."/>
            <person name="Singh R.S."/>
            <person name="Sirot L."/>
            <person name="Sirota M."/>
            <person name="Sisneros N.B."/>
            <person name="Smith C.D."/>
            <person name="Smith T.F."/>
            <person name="Spieth J."/>
            <person name="Stage D.E."/>
            <person name="Stark A."/>
            <person name="Stephan W."/>
            <person name="Strausberg R.L."/>
            <person name="Strempel S."/>
            <person name="Sturgill D."/>
            <person name="Sutton G."/>
            <person name="Sutton G.G."/>
            <person name="Tao W."/>
            <person name="Teichmann S."/>
            <person name="Tobari Y.N."/>
            <person name="Tomimura Y."/>
            <person name="Tsolas J.M."/>
            <person name="Valente V.L."/>
            <person name="Venter E."/>
            <person name="Venter J.C."/>
            <person name="Vicario S."/>
            <person name="Vieira F.G."/>
            <person name="Vilella A.J."/>
            <person name="Villasante A."/>
            <person name="Walenz B."/>
            <person name="Wang J."/>
            <person name="Wasserman M."/>
            <person name="Watts T."/>
            <person name="Wilson D."/>
            <person name="Wilson R.K."/>
            <person name="Wing R.A."/>
            <person name="Wolfner M.F."/>
            <person name="Wong A."/>
            <person name="Wong G.K."/>
            <person name="Wu C.I."/>
            <person name="Wu G."/>
            <person name="Yamamoto D."/>
            <person name="Yang H.P."/>
            <person name="Yang S.P."/>
            <person name="Yorke J.A."/>
            <person name="Yoshida K."/>
            <person name="Zdobnov E."/>
            <person name="Zhang P."/>
            <person name="Zhang Y."/>
            <person name="Zimin A.V."/>
            <person name="Baldwin J."/>
            <person name="Abdouelleil A."/>
            <person name="Abdulkadir J."/>
            <person name="Abebe A."/>
            <person name="Abera B."/>
            <person name="Abreu J."/>
            <person name="Acer S.C."/>
            <person name="Aftuck L."/>
            <person name="Alexander A."/>
            <person name="An P."/>
            <person name="Anderson E."/>
            <person name="Anderson S."/>
            <person name="Arachi H."/>
            <person name="Azer M."/>
            <person name="Bachantsang P."/>
            <person name="Barry A."/>
            <person name="Bayul T."/>
            <person name="Berlin A."/>
            <person name="Bessette D."/>
            <person name="Bloom T."/>
            <person name="Blye J."/>
            <person name="Boguslavskiy L."/>
            <person name="Bonnet C."/>
            <person name="Boukhgalter B."/>
            <person name="Bourzgui I."/>
            <person name="Brown A."/>
            <person name="Cahill P."/>
            <person name="Channer S."/>
            <person name="Cheshatsang Y."/>
            <person name="Chuda L."/>
            <person name="Citroen M."/>
            <person name="Collymore A."/>
            <person name="Cooke P."/>
            <person name="Costello M."/>
            <person name="D'Aco K."/>
            <person name="Daza R."/>
            <person name="De Haan G."/>
            <person name="DeGray S."/>
            <person name="DeMaso C."/>
            <person name="Dhargay N."/>
            <person name="Dooley K."/>
            <person name="Dooley E."/>
            <person name="Doricent M."/>
            <person name="Dorje P."/>
            <person name="Dorjee K."/>
            <person name="Dupes A."/>
            <person name="Elong R."/>
            <person name="Falk J."/>
            <person name="Farina A."/>
            <person name="Faro S."/>
            <person name="Ferguson D."/>
            <person name="Fisher S."/>
            <person name="Foley C.D."/>
            <person name="Franke A."/>
            <person name="Friedrich D."/>
            <person name="Gadbois L."/>
            <person name="Gearin G."/>
            <person name="Gearin C.R."/>
            <person name="Giannoukos G."/>
            <person name="Goode T."/>
            <person name="Graham J."/>
            <person name="Grandbois E."/>
            <person name="Grewal S."/>
            <person name="Gyaltsen K."/>
            <person name="Hafez N."/>
            <person name="Hagos B."/>
            <person name="Hall J."/>
            <person name="Henson C."/>
            <person name="Hollinger A."/>
            <person name="Honan T."/>
            <person name="Huard M.D."/>
            <person name="Hughes L."/>
            <person name="Hurhula B."/>
            <person name="Husby M.E."/>
            <person name="Kamat A."/>
            <person name="Kanga B."/>
            <person name="Kashin S."/>
            <person name="Khazanovich D."/>
            <person name="Kisner P."/>
            <person name="Lance K."/>
            <person name="Lara M."/>
            <person name="Lee W."/>
            <person name="Lennon N."/>
            <person name="Letendre F."/>
            <person name="LeVine R."/>
            <person name="Lipovsky A."/>
            <person name="Liu X."/>
            <person name="Liu J."/>
            <person name="Liu S."/>
            <person name="Lokyitsang T."/>
            <person name="Lokyitsang Y."/>
            <person name="Lubonja R."/>
            <person name="Lui A."/>
            <person name="MacDonald P."/>
            <person name="Magnisalis V."/>
            <person name="Maru K."/>
            <person name="Matthews C."/>
            <person name="McCusker W."/>
            <person name="McDonough S."/>
            <person name="Mehta T."/>
            <person name="Meldrim J."/>
            <person name="Meneus L."/>
            <person name="Mihai O."/>
            <person name="Mihalev A."/>
            <person name="Mihova T."/>
            <person name="Mittelman R."/>
            <person name="Mlenga V."/>
            <person name="Montmayeur A."/>
            <person name="Mulrain L."/>
            <person name="Navidi A."/>
            <person name="Naylor J."/>
            <person name="Negash T."/>
            <person name="Nguyen T."/>
            <person name="Nguyen N."/>
            <person name="Nicol R."/>
            <person name="Norbu C."/>
            <person name="Norbu N."/>
            <person name="Novod N."/>
            <person name="O'Neill B."/>
            <person name="Osman S."/>
            <person name="Markiewicz E."/>
            <person name="Oyono O.L."/>
            <person name="Patti C."/>
            <person name="Phunkhang P."/>
            <person name="Pierre F."/>
            <person name="Priest M."/>
            <person name="Raghuraman S."/>
            <person name="Rege F."/>
            <person name="Reyes R."/>
            <person name="Rise C."/>
            <person name="Rogov P."/>
            <person name="Ross K."/>
            <person name="Ryan E."/>
            <person name="Settipalli S."/>
            <person name="Shea T."/>
            <person name="Sherpa N."/>
            <person name="Shi L."/>
            <person name="Shih D."/>
            <person name="Sparrow T."/>
            <person name="Spaulding J."/>
            <person name="Stalker J."/>
            <person name="Stange-Thomann N."/>
            <person name="Stavropoulos S."/>
            <person name="Stone C."/>
            <person name="Strader C."/>
            <person name="Tesfaye S."/>
            <person name="Thomson T."/>
            <person name="Thoulutsang Y."/>
            <person name="Thoulutsang D."/>
            <person name="Topham K."/>
            <person name="Topping I."/>
            <person name="Tsamla T."/>
            <person name="Vassiliev H."/>
            <person name="Vo A."/>
            <person name="Wangchuk T."/>
            <person name="Wangdi T."/>
            <person name="Weiand M."/>
            <person name="Wilkinson J."/>
            <person name="Wilson A."/>
            <person name="Yadav S."/>
            <person name="Young G."/>
            <person name="Yu Q."/>
            <person name="Zembek L."/>
            <person name="Zhong D."/>
            <person name="Zimmer A."/>
            <person name="Zwirko Z."/>
            <person name="Jaffe D.B."/>
            <person name="Alvarez P."/>
            <person name="Brockman W."/>
            <person name="Butler J."/>
            <person name="Chin C."/>
            <person name="Gnerre S."/>
            <person name="Grabherr M."/>
            <person name="Kleber M."/>
            <person name="Mauceli E."/>
            <person name="MacCallum I."/>
        </authorList>
    </citation>
    <scope>NUCLEOTIDE SEQUENCE [LARGE SCALE GENOMIC DNA]</scope>
    <source>
        <strain evidence="4">Tucson 15287-2541.00</strain>
    </source>
</reference>
<feature type="compositionally biased region" description="Acidic residues" evidence="1">
    <location>
        <begin position="366"/>
        <end position="375"/>
    </location>
</feature>
<evidence type="ECO:0000313" key="3">
    <source>
        <dbReference type="EMBL" id="EDV99210.1"/>
    </source>
</evidence>
<dbReference type="InParanoid" id="B4JQN0"/>
<feature type="compositionally biased region" description="Acidic residues" evidence="1">
    <location>
        <begin position="392"/>
        <end position="403"/>
    </location>
</feature>
<evidence type="ECO:0000256" key="2">
    <source>
        <dbReference type="SAM" id="SignalP"/>
    </source>
</evidence>
<organism evidence="4">
    <name type="scientific">Drosophila grimshawi</name>
    <name type="common">Hawaiian fruit fly</name>
    <name type="synonym">Idiomyia grimshawi</name>
    <dbReference type="NCBI Taxonomy" id="7222"/>
    <lineage>
        <taxon>Eukaryota</taxon>
        <taxon>Metazoa</taxon>
        <taxon>Ecdysozoa</taxon>
        <taxon>Arthropoda</taxon>
        <taxon>Hexapoda</taxon>
        <taxon>Insecta</taxon>
        <taxon>Pterygota</taxon>
        <taxon>Neoptera</taxon>
        <taxon>Endopterygota</taxon>
        <taxon>Diptera</taxon>
        <taxon>Brachycera</taxon>
        <taxon>Muscomorpha</taxon>
        <taxon>Ephydroidea</taxon>
        <taxon>Drosophilidae</taxon>
        <taxon>Drosophila</taxon>
        <taxon>Hawaiian Drosophila</taxon>
    </lineage>
</organism>
<feature type="chain" id="PRO_5002812691" evidence="2">
    <location>
        <begin position="31"/>
        <end position="639"/>
    </location>
</feature>
<feature type="signal peptide" evidence="2">
    <location>
        <begin position="1"/>
        <end position="30"/>
    </location>
</feature>
<sequence length="639" mass="71446">METAKLPTSLSMLLLLLLWALLCGATIGSALPKSELQMLEMMQNILGVDNGDLGGRSQRSSPIMFASSVPCDDSLAEDSSDKLSLFDDDLDESEECGDYGRPCEPAPPNDTLEPCSRPMLPMQHPCFVRVILLRTPLTRHDPCTNFTLGMQQPTTTAMTTTTTTSPSTSTTTTSKPKPKPKRKKCKSKQRKAAPSPAAKDLNNKNSTTTSQATTTTEVETTPTITTTPRVENSTTESTTTSTTTTTTTSTTTPTTTTTEEELSTTVEMSTLPPTTTIITTTAPSSTTLGYAMHNHLKSLRSRRRKKLRDKLARVPDKPQIKVDGAMQPSDTFPVFLSKETAELRSRPMSTTLAPEIETTTGCIEASADEETAAETDESKTNEDQEDGKESEASEDCEDAEDQDTNICPQFSAPEEAANMRLMPSSGRYRKPVKNYVEPILYEGQFAKPRQRIGMMPQRRDYYVSNKQIMPRPRPKFREPVPHSIYMNNIVRGLKCSDEAGNPVTLPMQPRRFRTGRRHGPSYPQMVPKSSPQSNSRGRPNPLYGLSSAEDPDAYGNDSDQYYDDETPERLAWPRDHPLHPSSPTVDPCQVELSSRERVRDRKMLRQREREREGDRERERRENSEHLLNYPQRLSPRFFT</sequence>
<proteinExistence type="predicted"/>
<dbReference type="OMA" id="LPIEHPC"/>
<gene>
    <name evidence="3" type="primary">Dgri\GH13152</name>
    <name evidence="3" type="ORF">Dgri_GH13152</name>
</gene>
<evidence type="ECO:0000313" key="4">
    <source>
        <dbReference type="Proteomes" id="UP000001070"/>
    </source>
</evidence>
<feature type="compositionally biased region" description="Basic and acidic residues" evidence="1">
    <location>
        <begin position="593"/>
        <end position="624"/>
    </location>
</feature>
<dbReference type="HOGENOM" id="CLU_440948_0_0_1"/>
<keyword evidence="4" id="KW-1185">Reference proteome</keyword>
<name>B4JQN0_DROGR</name>
<feature type="region of interest" description="Disordered" evidence="1">
    <location>
        <begin position="92"/>
        <end position="115"/>
    </location>
</feature>
<dbReference type="EMBL" id="CH916372">
    <property type="protein sequence ID" value="EDV99210.1"/>
    <property type="molecule type" value="Genomic_DNA"/>
</dbReference>
<dbReference type="KEGG" id="dgr:6567087"/>
<feature type="compositionally biased region" description="Polar residues" evidence="1">
    <location>
        <begin position="527"/>
        <end position="537"/>
    </location>
</feature>
<accession>B4JQN0</accession>
<feature type="compositionally biased region" description="Basic residues" evidence="1">
    <location>
        <begin position="510"/>
        <end position="519"/>
    </location>
</feature>
<dbReference type="AlphaFoldDB" id="B4JQN0"/>
<feature type="compositionally biased region" description="Low complexity" evidence="1">
    <location>
        <begin position="207"/>
        <end position="266"/>
    </location>
</feature>
<dbReference type="Proteomes" id="UP000001070">
    <property type="component" value="Unassembled WGS sequence"/>
</dbReference>
<feature type="compositionally biased region" description="Low complexity" evidence="1">
    <location>
        <begin position="153"/>
        <end position="175"/>
    </location>
</feature>